<evidence type="ECO:0000256" key="1">
    <source>
        <dbReference type="ARBA" id="ARBA00004953"/>
    </source>
</evidence>
<evidence type="ECO:0000256" key="3">
    <source>
        <dbReference type="ARBA" id="ARBA00022573"/>
    </source>
</evidence>
<dbReference type="UniPathway" id="UPA00148"/>
<dbReference type="PANTHER" id="PTHR43588">
    <property type="entry name" value="COBALT-PRECORRIN-8 METHYLMUTASE"/>
    <property type="match status" value="1"/>
</dbReference>
<keyword evidence="7" id="KW-1185">Reference proteome</keyword>
<comment type="similarity">
    <text evidence="2">Belongs to the CobH/CbiC family.</text>
</comment>
<proteinExistence type="inferred from homology"/>
<dbReference type="SUPFAM" id="SSF63965">
    <property type="entry name" value="Precorrin-8X methylmutase CbiC/CobH"/>
    <property type="match status" value="1"/>
</dbReference>
<dbReference type="Pfam" id="PF02570">
    <property type="entry name" value="CbiC"/>
    <property type="match status" value="1"/>
</dbReference>
<gene>
    <name evidence="6" type="primary">cbiC_2</name>
    <name evidence="6" type="ORF">BN1356_01979</name>
</gene>
<protein>
    <submittedName>
        <fullName evidence="6">Cobalt-precorrin-8X methylmutase</fullName>
    </submittedName>
</protein>
<keyword evidence="4" id="KW-0413">Isomerase</keyword>
<feature type="domain" description="Cobalamin biosynthesis precorrin-8X methylmutase CobH/CbiC" evidence="5">
    <location>
        <begin position="10"/>
        <end position="208"/>
    </location>
</feature>
<evidence type="ECO:0000313" key="6">
    <source>
        <dbReference type="EMBL" id="CQR25637.1"/>
    </source>
</evidence>
<comment type="pathway">
    <text evidence="1">Cofactor biosynthesis; adenosylcobalamin biosynthesis.</text>
</comment>
<dbReference type="Proteomes" id="UP000198604">
    <property type="component" value="Unassembled WGS sequence"/>
</dbReference>
<dbReference type="OrthoDB" id="9780708at2"/>
<evidence type="ECO:0000259" key="5">
    <source>
        <dbReference type="Pfam" id="PF02570"/>
    </source>
</evidence>
<accession>A0A0E3WFJ6</accession>
<evidence type="ECO:0000313" key="7">
    <source>
        <dbReference type="Proteomes" id="UP000198604"/>
    </source>
</evidence>
<reference evidence="7" key="1">
    <citation type="submission" date="2015-03" db="EMBL/GenBank/DDBJ databases">
        <authorList>
            <person name="Urmite Genomes"/>
        </authorList>
    </citation>
    <scope>NUCLEOTIDE SEQUENCE [LARGE SCALE GENOMIC DNA]</scope>
    <source>
        <strain evidence="7">FF10</strain>
    </source>
</reference>
<keyword evidence="3" id="KW-0169">Cobalamin biosynthesis</keyword>
<dbReference type="AlphaFoldDB" id="A0A0E3WFJ6"/>
<sequence length="231" mass="25418">MSYIQNPSSIEETSFKLIQAIIDEEFGGRTFGSEIEESIIKRAIHTSGDFDYLDNMVFTHGVTNKIQGVLKNQGTLILDSNISLQGINKRVLDQMNVSYKCLIDNDEVRNLAKEKGITRAMAAVEVAARISGPKLFAFGGAPTALSYLLELFKSGLIKADAVIGLPVGFINVEESKEELLSSSLPALVSRGRKGGSTIVVSTINAIIYQMKHVVTEDYIRYATPDNKKERR</sequence>
<dbReference type="GO" id="GO:0009236">
    <property type="term" value="P:cobalamin biosynthetic process"/>
    <property type="evidence" value="ECO:0007669"/>
    <property type="project" value="UniProtKB-UniPathway"/>
</dbReference>
<name>A0A0E3WFJ6_9STRE</name>
<organism evidence="6 7">
    <name type="scientific">Streptococcus varani</name>
    <dbReference type="NCBI Taxonomy" id="1608583"/>
    <lineage>
        <taxon>Bacteria</taxon>
        <taxon>Bacillati</taxon>
        <taxon>Bacillota</taxon>
        <taxon>Bacilli</taxon>
        <taxon>Lactobacillales</taxon>
        <taxon>Streptococcaceae</taxon>
        <taxon>Streptococcus</taxon>
    </lineage>
</organism>
<evidence type="ECO:0000256" key="2">
    <source>
        <dbReference type="ARBA" id="ARBA00009774"/>
    </source>
</evidence>
<dbReference type="InterPro" id="IPR036588">
    <property type="entry name" value="CobH/CbiC_sf"/>
</dbReference>
<evidence type="ECO:0000256" key="4">
    <source>
        <dbReference type="ARBA" id="ARBA00023235"/>
    </source>
</evidence>
<dbReference type="GO" id="GO:0016993">
    <property type="term" value="F:precorrin-8X methylmutase activity"/>
    <property type="evidence" value="ECO:0007669"/>
    <property type="project" value="InterPro"/>
</dbReference>
<dbReference type="InterPro" id="IPR003722">
    <property type="entry name" value="Cbl_synth_CobH/CbiC"/>
</dbReference>
<dbReference type="PANTHER" id="PTHR43588:SF1">
    <property type="entry name" value="COBALT-PRECORRIN-8 METHYLMUTASE"/>
    <property type="match status" value="1"/>
</dbReference>
<dbReference type="STRING" id="1608583.BN1356_01979"/>
<dbReference type="Gene3D" id="3.40.50.10230">
    <property type="entry name" value="Cobalamin biosynthesis CobH/CbiC, precorrin-8X methylmutase"/>
    <property type="match status" value="1"/>
</dbReference>
<dbReference type="EMBL" id="CTEN01000004">
    <property type="protein sequence ID" value="CQR25637.1"/>
    <property type="molecule type" value="Genomic_DNA"/>
</dbReference>
<dbReference type="RefSeq" id="WP_093651166.1">
    <property type="nucleotide sequence ID" value="NZ_CTEN01000004.1"/>
</dbReference>